<dbReference type="EMBL" id="SZYD01000009">
    <property type="protein sequence ID" value="KAD5317334.1"/>
    <property type="molecule type" value="Genomic_DNA"/>
</dbReference>
<dbReference type="Pfam" id="PF03874">
    <property type="entry name" value="RNA_pol_Rpb4"/>
    <property type="match status" value="1"/>
</dbReference>
<protein>
    <recommendedName>
        <fullName evidence="3">DNA-directed RNA polymerase III subunit RPC9</fullName>
    </recommendedName>
</protein>
<dbReference type="PANTHER" id="PTHR15561:SF0">
    <property type="entry name" value="DNA-DIRECTED RNA POLYMERASE III SUBUNIT RPC9"/>
    <property type="match status" value="1"/>
</dbReference>
<dbReference type="Gene3D" id="1.20.1250.40">
    <property type="match status" value="1"/>
</dbReference>
<dbReference type="GO" id="GO:0005666">
    <property type="term" value="C:RNA polymerase III complex"/>
    <property type="evidence" value="ECO:0007669"/>
    <property type="project" value="InterPro"/>
</dbReference>
<evidence type="ECO:0000313" key="8">
    <source>
        <dbReference type="Proteomes" id="UP000326396"/>
    </source>
</evidence>
<keyword evidence="4" id="KW-0240">DNA-directed RNA polymerase</keyword>
<evidence type="ECO:0000256" key="6">
    <source>
        <dbReference type="ARBA" id="ARBA00023242"/>
    </source>
</evidence>
<dbReference type="InterPro" id="IPR005574">
    <property type="entry name" value="Rpb4/RPC9"/>
</dbReference>
<keyword evidence="5" id="KW-0804">Transcription</keyword>
<dbReference type="InterPro" id="IPR010997">
    <property type="entry name" value="HRDC-like_sf"/>
</dbReference>
<evidence type="ECO:0000256" key="3">
    <source>
        <dbReference type="ARBA" id="ARBA00016672"/>
    </source>
</evidence>
<evidence type="ECO:0000256" key="5">
    <source>
        <dbReference type="ARBA" id="ARBA00023163"/>
    </source>
</evidence>
<name>A0A5N6NRY5_9ASTR</name>
<dbReference type="InterPro" id="IPR038846">
    <property type="entry name" value="RPC9"/>
</dbReference>
<evidence type="ECO:0000256" key="4">
    <source>
        <dbReference type="ARBA" id="ARBA00022478"/>
    </source>
</evidence>
<dbReference type="InterPro" id="IPR038324">
    <property type="entry name" value="Rpb4/RPC9_sf"/>
</dbReference>
<evidence type="ECO:0000313" key="7">
    <source>
        <dbReference type="EMBL" id="KAD5317334.1"/>
    </source>
</evidence>
<keyword evidence="8" id="KW-1185">Reference proteome</keyword>
<dbReference type="AlphaFoldDB" id="A0A5N6NRY5"/>
<comment type="similarity">
    <text evidence="2">Belongs to the eukaryotic RPC9 RNA polymerase subunit family.</text>
</comment>
<reference evidence="7 8" key="1">
    <citation type="submission" date="2019-05" db="EMBL/GenBank/DDBJ databases">
        <title>Mikania micrantha, genome provides insights into the molecular mechanism of rapid growth.</title>
        <authorList>
            <person name="Liu B."/>
        </authorList>
    </citation>
    <scope>NUCLEOTIDE SEQUENCE [LARGE SCALE GENOMIC DNA]</scope>
    <source>
        <strain evidence="7">NLD-2019</strain>
        <tissue evidence="7">Leaf</tissue>
    </source>
</reference>
<evidence type="ECO:0000256" key="1">
    <source>
        <dbReference type="ARBA" id="ARBA00004123"/>
    </source>
</evidence>
<dbReference type="Proteomes" id="UP000326396">
    <property type="component" value="Linkage Group LG17"/>
</dbReference>
<comment type="caution">
    <text evidence="7">The sequence shown here is derived from an EMBL/GenBank/DDBJ whole genome shotgun (WGS) entry which is preliminary data.</text>
</comment>
<dbReference type="GO" id="GO:0000166">
    <property type="term" value="F:nucleotide binding"/>
    <property type="evidence" value="ECO:0007669"/>
    <property type="project" value="InterPro"/>
</dbReference>
<proteinExistence type="inferred from homology"/>
<accession>A0A5N6NRY5</accession>
<organism evidence="7 8">
    <name type="scientific">Mikania micrantha</name>
    <name type="common">bitter vine</name>
    <dbReference type="NCBI Taxonomy" id="192012"/>
    <lineage>
        <taxon>Eukaryota</taxon>
        <taxon>Viridiplantae</taxon>
        <taxon>Streptophyta</taxon>
        <taxon>Embryophyta</taxon>
        <taxon>Tracheophyta</taxon>
        <taxon>Spermatophyta</taxon>
        <taxon>Magnoliopsida</taxon>
        <taxon>eudicotyledons</taxon>
        <taxon>Gunneridae</taxon>
        <taxon>Pentapetalae</taxon>
        <taxon>asterids</taxon>
        <taxon>campanulids</taxon>
        <taxon>Asterales</taxon>
        <taxon>Asteraceae</taxon>
        <taxon>Asteroideae</taxon>
        <taxon>Heliantheae alliance</taxon>
        <taxon>Eupatorieae</taxon>
        <taxon>Mikania</taxon>
    </lineage>
</organism>
<dbReference type="GO" id="GO:0006384">
    <property type="term" value="P:transcription initiation at RNA polymerase III promoter"/>
    <property type="evidence" value="ECO:0007669"/>
    <property type="project" value="InterPro"/>
</dbReference>
<gene>
    <name evidence="7" type="ORF">E3N88_17280</name>
</gene>
<keyword evidence="6" id="KW-0539">Nucleus</keyword>
<sequence>MLCRCKGWSPACIQTRESVAEFATKCKPYKLTKYEINNIINIKPTSYMEVDPIIENLDSRLGESGEEVVELVVQLFSLSADQVNLMSENNELKNVM</sequence>
<dbReference type="OrthoDB" id="1746530at2759"/>
<dbReference type="PANTHER" id="PTHR15561">
    <property type="entry name" value="CALCITONIN GENE-RELATED PEPTIDE-RECEPTOR COMPONENT PROTEIN"/>
    <property type="match status" value="1"/>
</dbReference>
<evidence type="ECO:0000256" key="2">
    <source>
        <dbReference type="ARBA" id="ARBA00006898"/>
    </source>
</evidence>
<comment type="subcellular location">
    <subcellularLocation>
        <location evidence="1">Nucleus</location>
    </subcellularLocation>
</comment>
<dbReference type="SUPFAM" id="SSF47819">
    <property type="entry name" value="HRDC-like"/>
    <property type="match status" value="1"/>
</dbReference>